<proteinExistence type="predicted"/>
<reference evidence="1 2" key="1">
    <citation type="submission" date="2019-07" db="EMBL/GenBank/DDBJ databases">
        <title>Description of 53C-WASEF.</title>
        <authorList>
            <person name="Pitt A."/>
            <person name="Hahn M.W."/>
        </authorList>
    </citation>
    <scope>NUCLEOTIDE SEQUENCE [LARGE SCALE GENOMIC DNA]</scope>
    <source>
        <strain evidence="1 2">53C-WASEF</strain>
    </source>
</reference>
<evidence type="ECO:0000313" key="1">
    <source>
        <dbReference type="EMBL" id="TSJ77371.1"/>
    </source>
</evidence>
<accession>A0A556QL83</accession>
<keyword evidence="2" id="KW-1185">Reference proteome</keyword>
<organism evidence="1 2">
    <name type="scientific">Rariglobus hedericola</name>
    <dbReference type="NCBI Taxonomy" id="2597822"/>
    <lineage>
        <taxon>Bacteria</taxon>
        <taxon>Pseudomonadati</taxon>
        <taxon>Verrucomicrobiota</taxon>
        <taxon>Opitutia</taxon>
        <taxon>Opitutales</taxon>
        <taxon>Opitutaceae</taxon>
        <taxon>Rariglobus</taxon>
    </lineage>
</organism>
<sequence length="262" mass="28296">MKSLSIILTGLFGVLLGAFLMHRWLHVSDNAAEATPPPAMLRPRVVESVSPPIELDRLTREKAALTAQLADSQARLAERDTTLAAAREQLAELRRPMEVDMLSSALRADLKSGEVVVTGGYRLPDGKRLYAFVKPVIGKTDDGGETVTVSSRFLSLDETAGKSVGLDNLDTNAANTLQHGEVWVADEETEVLKKLEGVPGIEVLTSPEVSVRPGSRGLIEIGDLRLRVTPALKAGGDGMDFEVRLEQPQVPPKMEMAPVTLE</sequence>
<dbReference type="Proteomes" id="UP000315648">
    <property type="component" value="Unassembled WGS sequence"/>
</dbReference>
<evidence type="ECO:0000313" key="2">
    <source>
        <dbReference type="Proteomes" id="UP000315648"/>
    </source>
</evidence>
<dbReference type="EMBL" id="VMBG01000002">
    <property type="protein sequence ID" value="TSJ77371.1"/>
    <property type="molecule type" value="Genomic_DNA"/>
</dbReference>
<dbReference type="RefSeq" id="WP_144353774.1">
    <property type="nucleotide sequence ID" value="NZ_CBCRVV010000008.1"/>
</dbReference>
<gene>
    <name evidence="1" type="ORF">FPL22_14865</name>
</gene>
<protein>
    <submittedName>
        <fullName evidence="1">Uncharacterized protein</fullName>
    </submittedName>
</protein>
<dbReference type="AlphaFoldDB" id="A0A556QL83"/>
<comment type="caution">
    <text evidence="1">The sequence shown here is derived from an EMBL/GenBank/DDBJ whole genome shotgun (WGS) entry which is preliminary data.</text>
</comment>
<name>A0A556QL83_9BACT</name>
<dbReference type="OrthoDB" id="9849606at2"/>